<dbReference type="SUPFAM" id="SSF52540">
    <property type="entry name" value="P-loop containing nucleoside triphosphate hydrolases"/>
    <property type="match status" value="1"/>
</dbReference>
<comment type="caution">
    <text evidence="1">The sequence shown here is derived from an EMBL/GenBank/DDBJ whole genome shotgun (WGS) entry which is preliminary data.</text>
</comment>
<sequence length="469" mass="52372">MTDSPFDSFIVLAEMRTGSNFLEANINEFATLRCLGEAYNPSFIGHPNQSELFGYSQEQREADPLGLLAAMKAQCDGLPGFRFFHDHDPRVLEHCLADRRCAKVVLTRNPLESYISLRIANQTGQWKLTNVKHQRQAKVHFEARRFEEHLDRVQAFQVEVMHALQVSGQTAFYIDYEDIQEVEVLNGLARFLGTEERIEALSKKLKKQNPEPVSAKVDNPEEMEAALARLDRFNLSRTPNFEPRRGPSVPGFHAAQEAGLLYMPVKGGPEARVLDWLGRAGGGVTGGFTQKTLRQWRRRHPGHRSFTVLRHPVARAHAAFCAEVLGEERAGFRDQLARGYKLPLPEEAPGPDYDLAAHRAAFLGFLGFVKKNLSGQTGMRVDPAWASQVAVLQGYAQLATPDVVLREERLAEGVAWLAAELGIEAPALAEDAEAAPFALADIYDEETEAATREAYPRDYLTFGFGDWQG</sequence>
<gene>
    <name evidence="1" type="ORF">ACFOES_10335</name>
</gene>
<dbReference type="Gene3D" id="3.40.50.300">
    <property type="entry name" value="P-loop containing nucleotide triphosphate hydrolases"/>
    <property type="match status" value="1"/>
</dbReference>
<evidence type="ECO:0000313" key="2">
    <source>
        <dbReference type="Proteomes" id="UP001595443"/>
    </source>
</evidence>
<dbReference type="RefSeq" id="WP_377833191.1">
    <property type="nucleotide sequence ID" value="NZ_JBHRSK010000006.1"/>
</dbReference>
<dbReference type="Proteomes" id="UP001595443">
    <property type="component" value="Unassembled WGS sequence"/>
</dbReference>
<keyword evidence="2" id="KW-1185">Reference proteome</keyword>
<evidence type="ECO:0000313" key="1">
    <source>
        <dbReference type="EMBL" id="MFC2968492.1"/>
    </source>
</evidence>
<name>A0ABV7AH10_9RHOB</name>
<dbReference type="InterPro" id="IPR027417">
    <property type="entry name" value="P-loop_NTPase"/>
</dbReference>
<accession>A0ABV7AH10</accession>
<dbReference type="EMBL" id="JBHRSK010000006">
    <property type="protein sequence ID" value="MFC2968492.1"/>
    <property type="molecule type" value="Genomic_DNA"/>
</dbReference>
<reference evidence="2" key="1">
    <citation type="journal article" date="2019" name="Int. J. Syst. Evol. Microbiol.">
        <title>The Global Catalogue of Microorganisms (GCM) 10K type strain sequencing project: providing services to taxonomists for standard genome sequencing and annotation.</title>
        <authorList>
            <consortium name="The Broad Institute Genomics Platform"/>
            <consortium name="The Broad Institute Genome Sequencing Center for Infectious Disease"/>
            <person name="Wu L."/>
            <person name="Ma J."/>
        </authorList>
    </citation>
    <scope>NUCLEOTIDE SEQUENCE [LARGE SCALE GENOMIC DNA]</scope>
    <source>
        <strain evidence="2">KCTC 62192</strain>
    </source>
</reference>
<protein>
    <submittedName>
        <fullName evidence="1">Nodulation protein NodH</fullName>
    </submittedName>
</protein>
<organism evidence="1 2">
    <name type="scientific">Acidimangrovimonas pyrenivorans</name>
    <dbReference type="NCBI Taxonomy" id="2030798"/>
    <lineage>
        <taxon>Bacteria</taxon>
        <taxon>Pseudomonadati</taxon>
        <taxon>Pseudomonadota</taxon>
        <taxon>Alphaproteobacteria</taxon>
        <taxon>Rhodobacterales</taxon>
        <taxon>Paracoccaceae</taxon>
        <taxon>Acidimangrovimonas</taxon>
    </lineage>
</organism>
<proteinExistence type="predicted"/>